<dbReference type="PANTHER" id="PTHR34293:SF1">
    <property type="entry name" value="HTH-TYPE TRANSCRIPTIONAL REGULATOR TRMBL2"/>
    <property type="match status" value="1"/>
</dbReference>
<reference evidence="2" key="1">
    <citation type="submission" date="2021-03" db="EMBL/GenBank/DDBJ databases">
        <title>Whole genome shotgun sequence of Actinoplanes consettensis NBRC 14913.</title>
        <authorList>
            <person name="Komaki H."/>
            <person name="Tamura T."/>
        </authorList>
    </citation>
    <scope>NUCLEOTIDE SEQUENCE</scope>
    <source>
        <strain evidence="2">NBRC 14913</strain>
    </source>
</reference>
<proteinExistence type="predicted"/>
<comment type="caution">
    <text evidence="2">The sequence shown here is derived from an EMBL/GenBank/DDBJ whole genome shotgun (WGS) entry which is preliminary data.</text>
</comment>
<sequence>MDAKRASESVPQQTLDIYRTLRLREDEGVAAVLSSLDLTEGEESDAVTVLKQLSLLTERQQTGELVLVRPEAALLRVAHESETVYGELQSQLSDNFALVRRLVDDFMPLSVQDPSDTTIQVITDPHRLAVILDDFTEHTQREILSMHPGPLPSKAMVEDALPRSQMLAERGLRMRSIYLQRLISASYVLDNLRQLADLKYEIRIASLLPVRLIISDGRQAIIPVDPENGRAGGILISGTLFVRSLVRIFNYFWDSSSSFDEISKSQLSVDMSVEEQAVLRMLASGVKDEKIARSLGVSLRTVARIVADLMTRLEAESRFQAGVRAVQLGWL</sequence>
<dbReference type="Gene3D" id="1.10.10.10">
    <property type="entry name" value="Winged helix-like DNA-binding domain superfamily/Winged helix DNA-binding domain"/>
    <property type="match status" value="1"/>
</dbReference>
<dbReference type="SUPFAM" id="SSF46894">
    <property type="entry name" value="C-terminal effector domain of the bipartite response regulators"/>
    <property type="match status" value="1"/>
</dbReference>
<dbReference type="InterPro" id="IPR016032">
    <property type="entry name" value="Sig_transdc_resp-reg_C-effctor"/>
</dbReference>
<dbReference type="PRINTS" id="PR00038">
    <property type="entry name" value="HTHLUXR"/>
</dbReference>
<dbReference type="AlphaFoldDB" id="A0A919VW75"/>
<evidence type="ECO:0000259" key="1">
    <source>
        <dbReference type="PROSITE" id="PS50043"/>
    </source>
</evidence>
<evidence type="ECO:0000313" key="2">
    <source>
        <dbReference type="EMBL" id="GIM71563.1"/>
    </source>
</evidence>
<name>A0A919VW75_9ACTN</name>
<keyword evidence="3" id="KW-1185">Reference proteome</keyword>
<dbReference type="RefSeq" id="WP_212997471.1">
    <property type="nucleotide sequence ID" value="NZ_BAAATW010000008.1"/>
</dbReference>
<evidence type="ECO:0000313" key="3">
    <source>
        <dbReference type="Proteomes" id="UP000680865"/>
    </source>
</evidence>
<dbReference type="GO" id="GO:0003677">
    <property type="term" value="F:DNA binding"/>
    <property type="evidence" value="ECO:0007669"/>
    <property type="project" value="InterPro"/>
</dbReference>
<dbReference type="PANTHER" id="PTHR34293">
    <property type="entry name" value="HTH-TYPE TRANSCRIPTIONAL REGULATOR TRMBL2"/>
    <property type="match status" value="1"/>
</dbReference>
<dbReference type="GO" id="GO:0006355">
    <property type="term" value="P:regulation of DNA-templated transcription"/>
    <property type="evidence" value="ECO:0007669"/>
    <property type="project" value="InterPro"/>
</dbReference>
<dbReference type="Pfam" id="PF00196">
    <property type="entry name" value="GerE"/>
    <property type="match status" value="1"/>
</dbReference>
<organism evidence="2 3">
    <name type="scientific">Winogradskya consettensis</name>
    <dbReference type="NCBI Taxonomy" id="113560"/>
    <lineage>
        <taxon>Bacteria</taxon>
        <taxon>Bacillati</taxon>
        <taxon>Actinomycetota</taxon>
        <taxon>Actinomycetes</taxon>
        <taxon>Micromonosporales</taxon>
        <taxon>Micromonosporaceae</taxon>
        <taxon>Winogradskya</taxon>
    </lineage>
</organism>
<feature type="domain" description="HTH luxR-type" evidence="1">
    <location>
        <begin position="264"/>
        <end position="329"/>
    </location>
</feature>
<dbReference type="SMART" id="SM00421">
    <property type="entry name" value="HTH_LUXR"/>
    <property type="match status" value="1"/>
</dbReference>
<dbReference type="InterPro" id="IPR036388">
    <property type="entry name" value="WH-like_DNA-bd_sf"/>
</dbReference>
<dbReference type="EMBL" id="BOQP01000011">
    <property type="protein sequence ID" value="GIM71563.1"/>
    <property type="molecule type" value="Genomic_DNA"/>
</dbReference>
<dbReference type="InterPro" id="IPR051797">
    <property type="entry name" value="TrmB-like"/>
</dbReference>
<protein>
    <recommendedName>
        <fullName evidence="1">HTH luxR-type domain-containing protein</fullName>
    </recommendedName>
</protein>
<dbReference type="InterPro" id="IPR000792">
    <property type="entry name" value="Tscrpt_reg_LuxR_C"/>
</dbReference>
<dbReference type="Proteomes" id="UP000680865">
    <property type="component" value="Unassembled WGS sequence"/>
</dbReference>
<accession>A0A919VW75</accession>
<dbReference type="CDD" id="cd06170">
    <property type="entry name" value="LuxR_C_like"/>
    <property type="match status" value="1"/>
</dbReference>
<dbReference type="PROSITE" id="PS50043">
    <property type="entry name" value="HTH_LUXR_2"/>
    <property type="match status" value="1"/>
</dbReference>
<gene>
    <name evidence="2" type="ORF">Aco04nite_25900</name>
</gene>